<dbReference type="Gene3D" id="1.25.40.120">
    <property type="entry name" value="Protein prenylyltransferase"/>
    <property type="match status" value="2"/>
</dbReference>
<dbReference type="Proteomes" id="UP000596742">
    <property type="component" value="Unassembled WGS sequence"/>
</dbReference>
<dbReference type="InterPro" id="IPR002088">
    <property type="entry name" value="Prenyl_trans_a"/>
</dbReference>
<organism evidence="5 6">
    <name type="scientific">Mytilus galloprovincialis</name>
    <name type="common">Mediterranean mussel</name>
    <dbReference type="NCBI Taxonomy" id="29158"/>
    <lineage>
        <taxon>Eukaryota</taxon>
        <taxon>Metazoa</taxon>
        <taxon>Spiralia</taxon>
        <taxon>Lophotrochozoa</taxon>
        <taxon>Mollusca</taxon>
        <taxon>Bivalvia</taxon>
        <taxon>Autobranchia</taxon>
        <taxon>Pteriomorphia</taxon>
        <taxon>Mytilida</taxon>
        <taxon>Mytiloidea</taxon>
        <taxon>Mytilidae</taxon>
        <taxon>Mytilinae</taxon>
        <taxon>Mytilus</taxon>
    </lineage>
</organism>
<keyword evidence="6" id="KW-1185">Reference proteome</keyword>
<dbReference type="GO" id="GO:0005737">
    <property type="term" value="C:cytoplasm"/>
    <property type="evidence" value="ECO:0007669"/>
    <property type="project" value="TreeGrafter"/>
</dbReference>
<comment type="caution">
    <text evidence="5">The sequence shown here is derived from an EMBL/GenBank/DDBJ whole genome shotgun (WGS) entry which is preliminary data.</text>
</comment>
<evidence type="ECO:0000256" key="4">
    <source>
        <dbReference type="ARBA" id="ARBA00022737"/>
    </source>
</evidence>
<dbReference type="PANTHER" id="PTHR11129:SF3">
    <property type="entry name" value="PROTEIN PRENYLTRANSFERASE ALPHA SUBUNIT REPEAT-CONTAINING PROTEIN 1"/>
    <property type="match status" value="1"/>
</dbReference>
<proteinExistence type="inferred from homology"/>
<dbReference type="GO" id="GO:0008318">
    <property type="term" value="F:protein prenyltransferase activity"/>
    <property type="evidence" value="ECO:0007669"/>
    <property type="project" value="InterPro"/>
</dbReference>
<evidence type="ECO:0000313" key="5">
    <source>
        <dbReference type="EMBL" id="VDH93366.1"/>
    </source>
</evidence>
<dbReference type="SUPFAM" id="SSF48439">
    <property type="entry name" value="Protein prenylyltransferase"/>
    <property type="match status" value="1"/>
</dbReference>
<dbReference type="AlphaFoldDB" id="A0A8B6BNB5"/>
<evidence type="ECO:0000256" key="3">
    <source>
        <dbReference type="ARBA" id="ARBA00022679"/>
    </source>
</evidence>
<evidence type="ECO:0000256" key="2">
    <source>
        <dbReference type="ARBA" id="ARBA00022602"/>
    </source>
</evidence>
<dbReference type="Pfam" id="PF01239">
    <property type="entry name" value="PPTA"/>
    <property type="match status" value="3"/>
</dbReference>
<accession>A0A8B6BNB5</accession>
<keyword evidence="2" id="KW-0637">Prenyltransferase</keyword>
<sequence length="406" mass="47138">MSSDSRGCRLLSDLNSVFRKDPEIDEYDFLPVLEPKHNRSPLILQDHKLGLEMWSVKILHHYAYNTLMTWRMKEVNAKFLGQLDLICLTRAIVLVNPDCSTAWNIRKELIESGDLSVADDLKLGALVLGKHPKSPETFSHRKWLFTTLVDSCLANSSGSTVSNSSVNMYNNFVNMDAIDVNLDPNVQNGFNVEPSSKQPDFQEHAFKELRNCQKASDKYPSNYNAWSHRIWVVKHCLNCSLQVLFGELHTTENWVSKHISDHSGFHYRQFLLTSLQKQSIDLKEQFSVCYKNLIQKELATTIDLIKCYEGHEALWYHRRYIFQNLCQSYSAGTLLELFHPQHEYEDDIVLNISQKKTKLENERQVLLLKEIDTVTKSDLTSKDKFHKTLAQKYIDWIQKFSRSLES</sequence>
<dbReference type="PANTHER" id="PTHR11129">
    <property type="entry name" value="PROTEIN FARNESYLTRANSFERASE ALPHA SUBUNIT/RAB GERANYLGERANYL TRANSFERASE ALPHA SUBUNIT"/>
    <property type="match status" value="1"/>
</dbReference>
<reference evidence="5" key="1">
    <citation type="submission" date="2018-11" db="EMBL/GenBank/DDBJ databases">
        <authorList>
            <person name="Alioto T."/>
            <person name="Alioto T."/>
        </authorList>
    </citation>
    <scope>NUCLEOTIDE SEQUENCE</scope>
</reference>
<dbReference type="EMBL" id="UYJE01000441">
    <property type="protein sequence ID" value="VDH93366.1"/>
    <property type="molecule type" value="Genomic_DNA"/>
</dbReference>
<evidence type="ECO:0000256" key="1">
    <source>
        <dbReference type="ARBA" id="ARBA00006734"/>
    </source>
</evidence>
<name>A0A8B6BNB5_MYTGA</name>
<comment type="similarity">
    <text evidence="1">Belongs to the protein prenyltransferase subunit alpha family.</text>
</comment>
<dbReference type="OrthoDB" id="5358702at2759"/>
<keyword evidence="4" id="KW-0677">Repeat</keyword>
<evidence type="ECO:0000313" key="6">
    <source>
        <dbReference type="Proteomes" id="UP000596742"/>
    </source>
</evidence>
<protein>
    <submittedName>
        <fullName evidence="5">Protein prenyltransferase alpha subunit repeat containing protein 1</fullName>
    </submittedName>
</protein>
<keyword evidence="3 5" id="KW-0808">Transferase</keyword>
<gene>
    <name evidence="5" type="ORF">MGAL_10B003136</name>
</gene>